<dbReference type="PANTHER" id="PTHR11537">
    <property type="entry name" value="VOLTAGE-GATED POTASSIUM CHANNEL"/>
    <property type="match status" value="1"/>
</dbReference>
<evidence type="ECO:0000256" key="3">
    <source>
        <dbReference type="ARBA" id="ARBA00022692"/>
    </source>
</evidence>
<feature type="domain" description="Potassium channel" evidence="9">
    <location>
        <begin position="136"/>
        <end position="213"/>
    </location>
</feature>
<comment type="subcellular location">
    <subcellularLocation>
        <location evidence="1">Membrane</location>
        <topology evidence="1">Multi-pass membrane protein</topology>
    </subcellularLocation>
</comment>
<dbReference type="InterPro" id="IPR013099">
    <property type="entry name" value="K_chnl_dom"/>
</dbReference>
<keyword evidence="5" id="KW-0406">Ion transport</keyword>
<keyword evidence="2" id="KW-0813">Transport</keyword>
<dbReference type="GO" id="GO:0005249">
    <property type="term" value="F:voltage-gated potassium channel activity"/>
    <property type="evidence" value="ECO:0007669"/>
    <property type="project" value="InterPro"/>
</dbReference>
<protein>
    <submittedName>
        <fullName evidence="10">Potassium channel family protein</fullName>
    </submittedName>
</protein>
<evidence type="ECO:0000256" key="8">
    <source>
        <dbReference type="SAM" id="Phobius"/>
    </source>
</evidence>
<dbReference type="InterPro" id="IPR028325">
    <property type="entry name" value="VG_K_chnl"/>
</dbReference>
<dbReference type="EMBL" id="JAKELO010000002">
    <property type="protein sequence ID" value="MDE4907951.1"/>
    <property type="molecule type" value="Genomic_DNA"/>
</dbReference>
<feature type="transmembrane region" description="Helical" evidence="8">
    <location>
        <begin position="189"/>
        <end position="209"/>
    </location>
</feature>
<organism evidence="10 11">
    <name type="scientific">Methanogenium marinum</name>
    <dbReference type="NCBI Taxonomy" id="348610"/>
    <lineage>
        <taxon>Archaea</taxon>
        <taxon>Methanobacteriati</taxon>
        <taxon>Methanobacteriota</taxon>
        <taxon>Stenosarchaea group</taxon>
        <taxon>Methanomicrobia</taxon>
        <taxon>Methanomicrobiales</taxon>
        <taxon>Methanomicrobiaceae</taxon>
        <taxon>Methanogenium</taxon>
    </lineage>
</organism>
<comment type="caution">
    <text evidence="10">The sequence shown here is derived from an EMBL/GenBank/DDBJ whole genome shotgun (WGS) entry which is preliminary data.</text>
</comment>
<dbReference type="InterPro" id="IPR027359">
    <property type="entry name" value="Volt_channel_dom_sf"/>
</dbReference>
<feature type="transmembrane region" description="Helical" evidence="8">
    <location>
        <begin position="41"/>
        <end position="62"/>
    </location>
</feature>
<name>A0A9Q4KSS4_9EURY</name>
<dbReference type="AlphaFoldDB" id="A0A9Q4KSS4"/>
<feature type="transmembrane region" description="Helical" evidence="8">
    <location>
        <begin position="127"/>
        <end position="149"/>
    </location>
</feature>
<dbReference type="GO" id="GO:0008076">
    <property type="term" value="C:voltage-gated potassium channel complex"/>
    <property type="evidence" value="ECO:0007669"/>
    <property type="project" value="InterPro"/>
</dbReference>
<keyword evidence="3 8" id="KW-0812">Transmembrane</keyword>
<keyword evidence="11" id="KW-1185">Reference proteome</keyword>
<proteinExistence type="predicted"/>
<feature type="transmembrane region" description="Helical" evidence="8">
    <location>
        <begin position="156"/>
        <end position="177"/>
    </location>
</feature>
<dbReference type="GO" id="GO:0001508">
    <property type="term" value="P:action potential"/>
    <property type="evidence" value="ECO:0007669"/>
    <property type="project" value="TreeGrafter"/>
</dbReference>
<keyword evidence="4 8" id="KW-1133">Transmembrane helix</keyword>
<dbReference type="Pfam" id="PF07885">
    <property type="entry name" value="Ion_trans_2"/>
    <property type="match status" value="1"/>
</dbReference>
<dbReference type="RefSeq" id="WP_274924592.1">
    <property type="nucleotide sequence ID" value="NZ_JAKELO010000002.1"/>
</dbReference>
<dbReference type="Gene3D" id="1.20.5.110">
    <property type="match status" value="1"/>
</dbReference>
<evidence type="ECO:0000313" key="10">
    <source>
        <dbReference type="EMBL" id="MDE4907951.1"/>
    </source>
</evidence>
<keyword evidence="7 10" id="KW-0407">Ion channel</keyword>
<evidence type="ECO:0000256" key="5">
    <source>
        <dbReference type="ARBA" id="ARBA00023065"/>
    </source>
</evidence>
<dbReference type="Proteomes" id="UP001143747">
    <property type="component" value="Unassembled WGS sequence"/>
</dbReference>
<accession>A0A9Q4KSS4</accession>
<evidence type="ECO:0000259" key="9">
    <source>
        <dbReference type="Pfam" id="PF07885"/>
    </source>
</evidence>
<evidence type="ECO:0000256" key="4">
    <source>
        <dbReference type="ARBA" id="ARBA00022989"/>
    </source>
</evidence>
<dbReference type="PANTHER" id="PTHR11537:SF254">
    <property type="entry name" value="POTASSIUM VOLTAGE-GATED CHANNEL PROTEIN SHAB"/>
    <property type="match status" value="1"/>
</dbReference>
<gene>
    <name evidence="10" type="ORF">L0665_04920</name>
</gene>
<evidence type="ECO:0000256" key="6">
    <source>
        <dbReference type="ARBA" id="ARBA00023136"/>
    </source>
</evidence>
<sequence length="270" mass="30044">MATVTSTDNKGLIYDSFIFSLSLLAVANLCISLLLFFQPDIVNVVVIMNLFLSVVFFGDFLYRLFSSDGKWQYLIRYGGWADLISSVPFPGMKIFRLYRIAITGKGLYQFRAEKMADELSAKRAEGALYVIILWIILIIEIGSILILHVERLADHASILSAMDAIWWSFVTITTVGYGDLYPVTYAGRFIAIILMISGVGVFGTLAGFLSTKLVSPRKQTDKPSGETPGTYEQKIDILLARLDAQQELTAALLQRLEQYEMSSGSGMVET</sequence>
<evidence type="ECO:0000256" key="7">
    <source>
        <dbReference type="ARBA" id="ARBA00023303"/>
    </source>
</evidence>
<keyword evidence="6 8" id="KW-0472">Membrane</keyword>
<evidence type="ECO:0000256" key="2">
    <source>
        <dbReference type="ARBA" id="ARBA00022448"/>
    </source>
</evidence>
<reference evidence="10" key="1">
    <citation type="submission" date="2022-01" db="EMBL/GenBank/DDBJ databases">
        <title>Draft genome of Methanogenium marinum DSM 15558.</title>
        <authorList>
            <person name="Chen S.-C."/>
            <person name="You Y.-T."/>
        </authorList>
    </citation>
    <scope>NUCLEOTIDE SEQUENCE</scope>
    <source>
        <strain evidence="10">DSM 15558</strain>
    </source>
</reference>
<evidence type="ECO:0000313" key="11">
    <source>
        <dbReference type="Proteomes" id="UP001143747"/>
    </source>
</evidence>
<dbReference type="Gene3D" id="1.10.287.70">
    <property type="match status" value="1"/>
</dbReference>
<dbReference type="Gene3D" id="1.20.120.350">
    <property type="entry name" value="Voltage-gated potassium channels. Chain C"/>
    <property type="match status" value="1"/>
</dbReference>
<feature type="transmembrane region" description="Helical" evidence="8">
    <location>
        <begin position="12"/>
        <end position="35"/>
    </location>
</feature>
<dbReference type="SUPFAM" id="SSF81324">
    <property type="entry name" value="Voltage-gated potassium channels"/>
    <property type="match status" value="1"/>
</dbReference>
<evidence type="ECO:0000256" key="1">
    <source>
        <dbReference type="ARBA" id="ARBA00004141"/>
    </source>
</evidence>
<dbReference type="PRINTS" id="PR00169">
    <property type="entry name" value="KCHANNEL"/>
</dbReference>